<evidence type="ECO:0008006" key="3">
    <source>
        <dbReference type="Google" id="ProtNLM"/>
    </source>
</evidence>
<evidence type="ECO:0000313" key="1">
    <source>
        <dbReference type="EMBL" id="QIN84838.1"/>
    </source>
</evidence>
<organism evidence="1 2">
    <name type="scientific">Rubrobacter tropicus</name>
    <dbReference type="NCBI Taxonomy" id="2653851"/>
    <lineage>
        <taxon>Bacteria</taxon>
        <taxon>Bacillati</taxon>
        <taxon>Actinomycetota</taxon>
        <taxon>Rubrobacteria</taxon>
        <taxon>Rubrobacterales</taxon>
        <taxon>Rubrobacteraceae</taxon>
        <taxon>Rubrobacter</taxon>
    </lineage>
</organism>
<reference evidence="1 2" key="1">
    <citation type="submission" date="2019-10" db="EMBL/GenBank/DDBJ databases">
        <title>Rubrobacter sp nov SCSIO 52090 isolated from a deep-sea sediment in the South China Sea.</title>
        <authorList>
            <person name="Chen R.W."/>
        </authorList>
    </citation>
    <scope>NUCLEOTIDE SEQUENCE [LARGE SCALE GENOMIC DNA]</scope>
    <source>
        <strain evidence="1 2">SCSIO 52909</strain>
    </source>
</reference>
<dbReference type="AlphaFoldDB" id="A0A6G8QEG9"/>
<protein>
    <recommendedName>
        <fullName evidence="3">Carboxypeptidase regulatory-like domain-containing protein</fullName>
    </recommendedName>
</protein>
<keyword evidence="2" id="KW-1185">Reference proteome</keyword>
<accession>A0A6G8QEG9</accession>
<proteinExistence type="predicted"/>
<gene>
    <name evidence="1" type="ORF">GBA63_20965</name>
</gene>
<dbReference type="KEGG" id="rub:GBA63_20965"/>
<dbReference type="Gene3D" id="2.60.40.10">
    <property type="entry name" value="Immunoglobulins"/>
    <property type="match status" value="1"/>
</dbReference>
<evidence type="ECO:0000313" key="2">
    <source>
        <dbReference type="Proteomes" id="UP000501452"/>
    </source>
</evidence>
<dbReference type="RefSeq" id="WP_166179424.1">
    <property type="nucleotide sequence ID" value="NZ_CP045119.1"/>
</dbReference>
<dbReference type="InterPro" id="IPR013783">
    <property type="entry name" value="Ig-like_fold"/>
</dbReference>
<dbReference type="Proteomes" id="UP000501452">
    <property type="component" value="Chromosome"/>
</dbReference>
<sequence>MSQEKIDFETLADWAEGRLPEAEARAVEGRIADADDATRADAEWLRSFSRASKEVVLDDPPAEQRAELGRIFESYAEGHRQPGPLKRLVATLSFGGGLQPLAGVRSAASQESQGQLVYTTEAADIALNFRRRPGDGRLDLDGQVFPNDDEEPEAFGVQILLGTEEVATTATDELGEFAFEGVEPGEYQILLSSDEVEILISPVELGA</sequence>
<dbReference type="GO" id="GO:0005975">
    <property type="term" value="P:carbohydrate metabolic process"/>
    <property type="evidence" value="ECO:0007669"/>
    <property type="project" value="UniProtKB-ARBA"/>
</dbReference>
<name>A0A6G8QEG9_9ACTN</name>
<dbReference type="SUPFAM" id="SSF49478">
    <property type="entry name" value="Cna protein B-type domain"/>
    <property type="match status" value="1"/>
</dbReference>
<dbReference type="EMBL" id="CP045119">
    <property type="protein sequence ID" value="QIN84838.1"/>
    <property type="molecule type" value="Genomic_DNA"/>
</dbReference>